<keyword evidence="4" id="KW-0378">Hydrolase</keyword>
<dbReference type="SMART" id="SM00481">
    <property type="entry name" value="POLIIIAc"/>
    <property type="match status" value="1"/>
</dbReference>
<dbReference type="PANTHER" id="PTHR36928">
    <property type="entry name" value="PHOSPHATASE YCDX-RELATED"/>
    <property type="match status" value="1"/>
</dbReference>
<accession>A0A553V6J7</accession>
<dbReference type="Pfam" id="PF14520">
    <property type="entry name" value="HHH_5"/>
    <property type="match status" value="1"/>
</dbReference>
<dbReference type="Gene3D" id="1.10.150.110">
    <property type="entry name" value="DNA polymerase beta, N-terminal domain-like"/>
    <property type="match status" value="1"/>
</dbReference>
<evidence type="ECO:0000256" key="1">
    <source>
        <dbReference type="ARBA" id="ARBA00022679"/>
    </source>
</evidence>
<dbReference type="Gene3D" id="3.30.210.10">
    <property type="entry name" value="DNA polymerase, thumb domain"/>
    <property type="match status" value="1"/>
</dbReference>
<dbReference type="OrthoDB" id="9808747at2"/>
<dbReference type="InterPro" id="IPR043519">
    <property type="entry name" value="NT_sf"/>
</dbReference>
<evidence type="ECO:0000313" key="5">
    <source>
        <dbReference type="Proteomes" id="UP000316092"/>
    </source>
</evidence>
<keyword evidence="2" id="KW-0548">Nucleotidyltransferase</keyword>
<dbReference type="GO" id="GO:0005829">
    <property type="term" value="C:cytosol"/>
    <property type="evidence" value="ECO:0007669"/>
    <property type="project" value="TreeGrafter"/>
</dbReference>
<dbReference type="Proteomes" id="UP000316092">
    <property type="component" value="Unassembled WGS sequence"/>
</dbReference>
<dbReference type="InterPro" id="IPR037160">
    <property type="entry name" value="DNA_Pol_thumb_sf"/>
</dbReference>
<dbReference type="SUPFAM" id="SSF89550">
    <property type="entry name" value="PHP domain-like"/>
    <property type="match status" value="1"/>
</dbReference>
<dbReference type="GO" id="GO:0042578">
    <property type="term" value="F:phosphoric ester hydrolase activity"/>
    <property type="evidence" value="ECO:0007669"/>
    <property type="project" value="TreeGrafter"/>
</dbReference>
<dbReference type="GO" id="GO:0016779">
    <property type="term" value="F:nucleotidyltransferase activity"/>
    <property type="evidence" value="ECO:0007669"/>
    <property type="project" value="UniProtKB-KW"/>
</dbReference>
<dbReference type="AlphaFoldDB" id="A0A553V6J7"/>
<dbReference type="InterPro" id="IPR050243">
    <property type="entry name" value="PHP_phosphatase"/>
</dbReference>
<dbReference type="InterPro" id="IPR022311">
    <property type="entry name" value="PolX-like"/>
</dbReference>
<dbReference type="Gene3D" id="3.20.20.140">
    <property type="entry name" value="Metal-dependent hydrolases"/>
    <property type="match status" value="1"/>
</dbReference>
<comment type="caution">
    <text evidence="4">The sequence shown here is derived from an EMBL/GenBank/DDBJ whole genome shotgun (WGS) entry which is preliminary data.</text>
</comment>
<dbReference type="PANTHER" id="PTHR36928:SF1">
    <property type="entry name" value="PHOSPHATASE YCDX-RELATED"/>
    <property type="match status" value="1"/>
</dbReference>
<dbReference type="SUPFAM" id="SSF81301">
    <property type="entry name" value="Nucleotidyltransferase"/>
    <property type="match status" value="1"/>
</dbReference>
<dbReference type="Pfam" id="PF02811">
    <property type="entry name" value="PHP"/>
    <property type="match status" value="1"/>
</dbReference>
<dbReference type="Gene3D" id="3.30.460.10">
    <property type="entry name" value="Beta Polymerase, domain 2"/>
    <property type="match status" value="1"/>
</dbReference>
<dbReference type="InterPro" id="IPR004013">
    <property type="entry name" value="PHP_dom"/>
</dbReference>
<dbReference type="EMBL" id="VKDB01000001">
    <property type="protein sequence ID" value="TSA88107.1"/>
    <property type="molecule type" value="Genomic_DNA"/>
</dbReference>
<dbReference type="InterPro" id="IPR016195">
    <property type="entry name" value="Pol/histidinol_Pase-like"/>
</dbReference>
<reference evidence="4 5" key="1">
    <citation type="submission" date="2019-07" db="EMBL/GenBank/DDBJ databases">
        <title>Deinococcus detaillus sp. nov., isolated from humus soil in Antarctica.</title>
        <authorList>
            <person name="Zhang K."/>
        </authorList>
    </citation>
    <scope>NUCLEOTIDE SEQUENCE [LARGE SCALE GENOMIC DNA]</scope>
    <source>
        <strain evidence="4 5">H1</strain>
    </source>
</reference>
<dbReference type="CDD" id="cd07436">
    <property type="entry name" value="PHP_PolX"/>
    <property type="match status" value="1"/>
</dbReference>
<dbReference type="RefSeq" id="WP_143719270.1">
    <property type="nucleotide sequence ID" value="NZ_VKDB01000001.1"/>
</dbReference>
<dbReference type="InterPro" id="IPR010996">
    <property type="entry name" value="HHH_MUS81"/>
</dbReference>
<sequence length="574" mass="61602">MLPFTQKAAASALETTADLLEVLGAEAFRAQAYRSAARSIEALTNWDEAAQKNFQGVPKVGSALAGALGEALQTGSFGPLTEALAQLPPGVVELLGVRGLGPKKVRALWQGGFDSLEALREGLDDGSVTALKGFGAKTAATLLEAVEFVLAAQGRQRMNTAHQIAEQLAARLAHLNARASGDVRRNLETTRSVRVTVSATPEEIRAALPELALEQVDKRPVLSGIWEGVPIELPYAAAEVRGALDLMMGGGAAYREGLRSEAARQGFDLNGRGLHRVHQEGGKQGSGETLNTPTEQDVLAALGLPFRPAEYRETEHDAVWESLPELAELVTPQDIKGFIHTHSTWSDGAASLGEMVDAAQQLGGYLGTADHSRSAFYANGLSPERLRAQIKEVRELQRAGLPVIAGSEVDILEDGSLDFDDELLSELDYVVASVHSHFTLSEAAQTERLIKAVSHPLITVLGHATGRLLLRRPSYALDLDAVLDACEAHQTVVEINASPYRLDIDWRFALRYRSRLKFALNTDAHAVHGLSDIRYGALVARKAGLTAAEVVNTLSQADFLAFVAAQRRSRSSAS</sequence>
<evidence type="ECO:0000256" key="2">
    <source>
        <dbReference type="ARBA" id="ARBA00022695"/>
    </source>
</evidence>
<dbReference type="PIRSF" id="PIRSF005047">
    <property type="entry name" value="UCP005047_YshC"/>
    <property type="match status" value="1"/>
</dbReference>
<dbReference type="Pfam" id="PF14791">
    <property type="entry name" value="DNA_pol_B_thumb"/>
    <property type="match status" value="1"/>
</dbReference>
<keyword evidence="5" id="KW-1185">Reference proteome</keyword>
<name>A0A553V6J7_9DEIO</name>
<dbReference type="Pfam" id="PF14716">
    <property type="entry name" value="HHH_8"/>
    <property type="match status" value="1"/>
</dbReference>
<feature type="domain" description="Polymerase/histidinol phosphatase N-terminal" evidence="3">
    <location>
        <begin position="337"/>
        <end position="413"/>
    </location>
</feature>
<protein>
    <submittedName>
        <fullName evidence="4">DNA polymerase/3'-5' exonuclease PolX</fullName>
    </submittedName>
</protein>
<proteinExistence type="predicted"/>
<dbReference type="SUPFAM" id="SSF158702">
    <property type="entry name" value="Sec63 N-terminal domain-like"/>
    <property type="match status" value="1"/>
</dbReference>
<keyword evidence="1" id="KW-0808">Transferase</keyword>
<evidence type="ECO:0000313" key="4">
    <source>
        <dbReference type="EMBL" id="TSA88107.1"/>
    </source>
</evidence>
<keyword evidence="4" id="KW-0540">Nuclease</keyword>
<dbReference type="InterPro" id="IPR003141">
    <property type="entry name" value="Pol/His_phosphatase_N"/>
</dbReference>
<dbReference type="InterPro" id="IPR027421">
    <property type="entry name" value="DNA_pol_lamdba_lyase_dom_sf"/>
</dbReference>
<evidence type="ECO:0000259" key="3">
    <source>
        <dbReference type="SMART" id="SM00481"/>
    </source>
</evidence>
<keyword evidence="4" id="KW-0269">Exonuclease</keyword>
<dbReference type="GO" id="GO:0004527">
    <property type="term" value="F:exonuclease activity"/>
    <property type="evidence" value="ECO:0007669"/>
    <property type="project" value="UniProtKB-KW"/>
</dbReference>
<organism evidence="4 5">
    <name type="scientific">Deinococcus detaillensis</name>
    <dbReference type="NCBI Taxonomy" id="2592048"/>
    <lineage>
        <taxon>Bacteria</taxon>
        <taxon>Thermotogati</taxon>
        <taxon>Deinococcota</taxon>
        <taxon>Deinococci</taxon>
        <taxon>Deinococcales</taxon>
        <taxon>Deinococcaceae</taxon>
        <taxon>Deinococcus</taxon>
    </lineage>
</organism>
<dbReference type="FunFam" id="3.20.20.140:FF:000047">
    <property type="entry name" value="PHP domain-containing protein"/>
    <property type="match status" value="1"/>
</dbReference>
<dbReference type="SUPFAM" id="SSF47802">
    <property type="entry name" value="DNA polymerase beta, N-terminal domain-like"/>
    <property type="match status" value="1"/>
</dbReference>
<gene>
    <name evidence="4" type="ORF">FNU79_02455</name>
</gene>
<dbReference type="InterPro" id="IPR047967">
    <property type="entry name" value="PolX_PHP"/>
</dbReference>
<dbReference type="Gene3D" id="1.10.150.20">
    <property type="entry name" value="5' to 3' exonuclease, C-terminal subdomain"/>
    <property type="match status" value="1"/>
</dbReference>
<dbReference type="InterPro" id="IPR029398">
    <property type="entry name" value="PolB_thumb"/>
</dbReference>
<dbReference type="GO" id="GO:0008270">
    <property type="term" value="F:zinc ion binding"/>
    <property type="evidence" value="ECO:0007669"/>
    <property type="project" value="TreeGrafter"/>
</dbReference>